<keyword evidence="2" id="KW-1185">Reference proteome</keyword>
<gene>
    <name evidence="1" type="ORF">LOK49_LG03G03320</name>
</gene>
<proteinExistence type="predicted"/>
<dbReference type="Proteomes" id="UP001060215">
    <property type="component" value="Chromosome 6"/>
</dbReference>
<reference evidence="1 2" key="1">
    <citation type="journal article" date="2022" name="Plant J.">
        <title>Chromosome-level genome of Camellia lanceoleosa provides a valuable resource for understanding genome evolution and self-incompatibility.</title>
        <authorList>
            <person name="Gong W."/>
            <person name="Xiao S."/>
            <person name="Wang L."/>
            <person name="Liao Z."/>
            <person name="Chang Y."/>
            <person name="Mo W."/>
            <person name="Hu G."/>
            <person name="Li W."/>
            <person name="Zhao G."/>
            <person name="Zhu H."/>
            <person name="Hu X."/>
            <person name="Ji K."/>
            <person name="Xiang X."/>
            <person name="Song Q."/>
            <person name="Yuan D."/>
            <person name="Jin S."/>
            <person name="Zhang L."/>
        </authorList>
    </citation>
    <scope>NUCLEOTIDE SEQUENCE [LARGE SCALE GENOMIC DNA]</scope>
    <source>
        <strain evidence="1">SQ_2022a</strain>
    </source>
</reference>
<protein>
    <submittedName>
        <fullName evidence="1">Uncharacterized protein</fullName>
    </submittedName>
</protein>
<sequence>MNLGKLCFCRSDSKADNKMVNNGDSKLHCYIVNQKRLADVLPCQVHWCKERTLIVYPNFYLCSTDVQ</sequence>
<evidence type="ECO:0000313" key="2">
    <source>
        <dbReference type="Proteomes" id="UP001060215"/>
    </source>
</evidence>
<name>A0ACC0I900_9ERIC</name>
<comment type="caution">
    <text evidence="1">The sequence shown here is derived from an EMBL/GenBank/DDBJ whole genome shotgun (WGS) entry which is preliminary data.</text>
</comment>
<organism evidence="1 2">
    <name type="scientific">Camellia lanceoleosa</name>
    <dbReference type="NCBI Taxonomy" id="1840588"/>
    <lineage>
        <taxon>Eukaryota</taxon>
        <taxon>Viridiplantae</taxon>
        <taxon>Streptophyta</taxon>
        <taxon>Embryophyta</taxon>
        <taxon>Tracheophyta</taxon>
        <taxon>Spermatophyta</taxon>
        <taxon>Magnoliopsida</taxon>
        <taxon>eudicotyledons</taxon>
        <taxon>Gunneridae</taxon>
        <taxon>Pentapetalae</taxon>
        <taxon>asterids</taxon>
        <taxon>Ericales</taxon>
        <taxon>Theaceae</taxon>
        <taxon>Camellia</taxon>
    </lineage>
</organism>
<evidence type="ECO:0000313" key="1">
    <source>
        <dbReference type="EMBL" id="KAI8022352.1"/>
    </source>
</evidence>
<accession>A0ACC0I900</accession>
<dbReference type="EMBL" id="CM045763">
    <property type="protein sequence ID" value="KAI8022352.1"/>
    <property type="molecule type" value="Genomic_DNA"/>
</dbReference>